<dbReference type="AlphaFoldDB" id="A0A2V0NV91"/>
<sequence>MASPAKPAAAQEKAKTPEKAKADIQPEKQHEQPGMEWNMQTASPARRWEAGAGRLRDWDKKCLITGGDSGIGRSVAVHFAREGADVAIVYLPSEEKDVAETEALVAKEGRRCVRIAGDVGSHDFCQEAVKKVVDELGGLDVLVNNASQQHYHEDISETNVYGYFYMAQAALKHMKPGASIINTTSVVAYRGSASLLVYSATKGAEARGGFDSWGGGGGMEGMAMTRALANLAVSNGIRVNACAPGPIWTPLIPATFPEEKIKAWKGEVPMDRPGQPAEVAPCYVFLACEGGGWGGDSSFYIGQTLHPDGGVPMND</sequence>
<proteinExistence type="inferred from homology"/>
<protein>
    <submittedName>
        <fullName evidence="4">Uncharacterized protein</fullName>
    </submittedName>
</protein>
<dbReference type="Gene3D" id="3.40.50.720">
    <property type="entry name" value="NAD(P)-binding Rossmann-like Domain"/>
    <property type="match status" value="1"/>
</dbReference>
<dbReference type="PANTHER" id="PTHR48107">
    <property type="entry name" value="NADPH-DEPENDENT ALDEHYDE REDUCTASE-LIKE PROTEIN, CHLOROPLASTIC-RELATED"/>
    <property type="match status" value="1"/>
</dbReference>
<dbReference type="Pfam" id="PF00106">
    <property type="entry name" value="adh_short"/>
    <property type="match status" value="1"/>
</dbReference>
<comment type="caution">
    <text evidence="4">The sequence shown here is derived from an EMBL/GenBank/DDBJ whole genome shotgun (WGS) entry which is preliminary data.</text>
</comment>
<reference evidence="4 5" key="1">
    <citation type="journal article" date="2018" name="Sci. Rep.">
        <title>Raphidocelis subcapitata (=Pseudokirchneriella subcapitata) provides an insight into genome evolution and environmental adaptations in the Sphaeropleales.</title>
        <authorList>
            <person name="Suzuki S."/>
            <person name="Yamaguchi H."/>
            <person name="Nakajima N."/>
            <person name="Kawachi M."/>
        </authorList>
    </citation>
    <scope>NUCLEOTIDE SEQUENCE [LARGE SCALE GENOMIC DNA]</scope>
    <source>
        <strain evidence="4 5">NIES-35</strain>
    </source>
</reference>
<dbReference type="GO" id="GO:0016614">
    <property type="term" value="F:oxidoreductase activity, acting on CH-OH group of donors"/>
    <property type="evidence" value="ECO:0007669"/>
    <property type="project" value="UniProtKB-ARBA"/>
</dbReference>
<evidence type="ECO:0000313" key="5">
    <source>
        <dbReference type="Proteomes" id="UP000247498"/>
    </source>
</evidence>
<feature type="region of interest" description="Disordered" evidence="3">
    <location>
        <begin position="1"/>
        <end position="43"/>
    </location>
</feature>
<dbReference type="Pfam" id="PF13561">
    <property type="entry name" value="adh_short_C2"/>
    <property type="match status" value="1"/>
</dbReference>
<dbReference type="STRING" id="307507.A0A2V0NV91"/>
<evidence type="ECO:0000313" key="4">
    <source>
        <dbReference type="EMBL" id="GBF91259.1"/>
    </source>
</evidence>
<dbReference type="Proteomes" id="UP000247498">
    <property type="component" value="Unassembled WGS sequence"/>
</dbReference>
<dbReference type="InParanoid" id="A0A2V0NV91"/>
<feature type="compositionally biased region" description="Basic and acidic residues" evidence="3">
    <location>
        <begin position="12"/>
        <end position="33"/>
    </location>
</feature>
<dbReference type="EMBL" id="BDRX01000023">
    <property type="protein sequence ID" value="GBF91259.1"/>
    <property type="molecule type" value="Genomic_DNA"/>
</dbReference>
<comment type="similarity">
    <text evidence="1">Belongs to the short-chain dehydrogenases/reductases (SDR) family.</text>
</comment>
<keyword evidence="5" id="KW-1185">Reference proteome</keyword>
<evidence type="ECO:0000256" key="2">
    <source>
        <dbReference type="ARBA" id="ARBA00023002"/>
    </source>
</evidence>
<dbReference type="SUPFAM" id="SSF51735">
    <property type="entry name" value="NAD(P)-binding Rossmann-fold domains"/>
    <property type="match status" value="1"/>
</dbReference>
<dbReference type="PRINTS" id="PR00081">
    <property type="entry name" value="GDHRDH"/>
</dbReference>
<evidence type="ECO:0000256" key="1">
    <source>
        <dbReference type="ARBA" id="ARBA00006484"/>
    </source>
</evidence>
<dbReference type="InterPro" id="IPR002347">
    <property type="entry name" value="SDR_fam"/>
</dbReference>
<feature type="compositionally biased region" description="Low complexity" evidence="3">
    <location>
        <begin position="1"/>
        <end position="11"/>
    </location>
</feature>
<name>A0A2V0NV91_9CHLO</name>
<dbReference type="OrthoDB" id="47007at2759"/>
<dbReference type="PANTHER" id="PTHR48107:SF16">
    <property type="entry name" value="NADPH-DEPENDENT ALDEHYDE REDUCTASE 1, CHLOROPLASTIC"/>
    <property type="match status" value="1"/>
</dbReference>
<organism evidence="4 5">
    <name type="scientific">Raphidocelis subcapitata</name>
    <dbReference type="NCBI Taxonomy" id="307507"/>
    <lineage>
        <taxon>Eukaryota</taxon>
        <taxon>Viridiplantae</taxon>
        <taxon>Chlorophyta</taxon>
        <taxon>core chlorophytes</taxon>
        <taxon>Chlorophyceae</taxon>
        <taxon>CS clade</taxon>
        <taxon>Sphaeropleales</taxon>
        <taxon>Selenastraceae</taxon>
        <taxon>Raphidocelis</taxon>
    </lineage>
</organism>
<dbReference type="InterPro" id="IPR036291">
    <property type="entry name" value="NAD(P)-bd_dom_sf"/>
</dbReference>
<keyword evidence="2" id="KW-0560">Oxidoreductase</keyword>
<gene>
    <name evidence="4" type="ORF">Rsub_03579</name>
</gene>
<evidence type="ECO:0000256" key="3">
    <source>
        <dbReference type="SAM" id="MobiDB-lite"/>
    </source>
</evidence>
<accession>A0A2V0NV91</accession>